<organism evidence="4 5">
    <name type="scientific">Solilutibacter pythonis</name>
    <dbReference type="NCBI Taxonomy" id="2483112"/>
    <lineage>
        <taxon>Bacteria</taxon>
        <taxon>Pseudomonadati</taxon>
        <taxon>Pseudomonadota</taxon>
        <taxon>Gammaproteobacteria</taxon>
        <taxon>Lysobacterales</taxon>
        <taxon>Lysobacteraceae</taxon>
        <taxon>Solilutibacter</taxon>
    </lineage>
</organism>
<comment type="caution">
    <text evidence="4">The sequence shown here is derived from an EMBL/GenBank/DDBJ whole genome shotgun (WGS) entry which is preliminary data.</text>
</comment>
<proteinExistence type="predicted"/>
<feature type="non-terminal residue" evidence="4">
    <location>
        <position position="632"/>
    </location>
</feature>
<dbReference type="RefSeq" id="WP_147455557.1">
    <property type="nucleotide sequence ID" value="NZ_RFLY01000012.1"/>
</dbReference>
<keyword evidence="2" id="KW-0472">Membrane</keyword>
<dbReference type="InterPro" id="IPR006530">
    <property type="entry name" value="YD"/>
</dbReference>
<feature type="transmembrane region" description="Helical" evidence="2">
    <location>
        <begin position="6"/>
        <end position="23"/>
    </location>
</feature>
<feature type="transmembrane region" description="Helical" evidence="2">
    <location>
        <begin position="35"/>
        <end position="54"/>
    </location>
</feature>
<sequence length="632" mass="69985">MTEGFLVRVSVMAAIAVFVRDVILQARGVQFKRAIQIPFIGFLGCLLGVDLAYAQVNHPYCLEKGGNQFCVPLQMSPWSYSSGITFDRADLRDWRAECKGRGGVLGDIDNNGVEDCTGAAEWTEKNIFSMSRSVADAWFACGLSGNSSDTGWGRAPAGSGYEDFCSDSRRFDSGVEVFSCRLLSFEGKDKGFGDLGGQYGCEYGKPYDAEFLSTRNRSLKCPPGYNFLYDSAGVKVGCSKEQEAVCPINNPVLMPRLAKVMTEEDFRRSGGGLKWVRHWNLEGFYDSGVVPQVLGQLNDQIIGYGWRHNYDKRIYPYLGSDSLLAVVRLPDGKVKAFNNSGQLIQPWEDGAETLMRKLDEKGGIVSWVLLTSSNDLETYDQNGRLSRIKEASGSVMELSYDEDGKLVKVMDEKGRFIKLNYHSNSKFLSSVELPDGAFIKYQQENGYLTKVKYADLKSKQYRYGISGRLTDIYDESGVHYAHYNYVPGAGYLESTVNAPNMDGGVNKYTYEMEGYLSSSYTTPLGNTVRQAFSSIDGLIKLTDTSNSCKACGGKSKKIIYDTNGYPDISTDFSGVTTDLDYNARGLLIQQIEAANDTTGDKRTTQTDWHATLNVPVARRVLDAAGQWVSQET</sequence>
<keyword evidence="1" id="KW-0677">Repeat</keyword>
<dbReference type="Proteomes" id="UP000275012">
    <property type="component" value="Unassembled WGS sequence"/>
</dbReference>
<dbReference type="NCBIfam" id="TIGR01643">
    <property type="entry name" value="YD_repeat_2x"/>
    <property type="match status" value="1"/>
</dbReference>
<evidence type="ECO:0000256" key="1">
    <source>
        <dbReference type="ARBA" id="ARBA00022737"/>
    </source>
</evidence>
<dbReference type="Gene3D" id="2.180.10.10">
    <property type="entry name" value="RHS repeat-associated core"/>
    <property type="match status" value="1"/>
</dbReference>
<feature type="domain" description="Teneurin-like YD-shell" evidence="3">
    <location>
        <begin position="338"/>
        <end position="495"/>
    </location>
</feature>
<evidence type="ECO:0000313" key="5">
    <source>
        <dbReference type="Proteomes" id="UP000275012"/>
    </source>
</evidence>
<evidence type="ECO:0000259" key="3">
    <source>
        <dbReference type="Pfam" id="PF25023"/>
    </source>
</evidence>
<evidence type="ECO:0000313" key="4">
    <source>
        <dbReference type="EMBL" id="RMH90968.1"/>
    </source>
</evidence>
<keyword evidence="2" id="KW-0812">Transmembrane</keyword>
<name>A0A3M2HPM0_9GAMM</name>
<keyword evidence="2" id="KW-1133">Transmembrane helix</keyword>
<keyword evidence="5" id="KW-1185">Reference proteome</keyword>
<dbReference type="AlphaFoldDB" id="A0A3M2HPM0"/>
<protein>
    <recommendedName>
        <fullName evidence="3">Teneurin-like YD-shell domain-containing protein</fullName>
    </recommendedName>
</protein>
<dbReference type="EMBL" id="RFLY01000012">
    <property type="protein sequence ID" value="RMH90968.1"/>
    <property type="molecule type" value="Genomic_DNA"/>
</dbReference>
<gene>
    <name evidence="4" type="ORF">EBB59_09310</name>
</gene>
<accession>A0A3M2HPM0</accession>
<evidence type="ECO:0000256" key="2">
    <source>
        <dbReference type="SAM" id="Phobius"/>
    </source>
</evidence>
<dbReference type="InterPro" id="IPR056823">
    <property type="entry name" value="TEN-like_YD-shell"/>
</dbReference>
<reference evidence="4 5" key="1">
    <citation type="submission" date="2018-10" db="EMBL/GenBank/DDBJ databases">
        <title>Proposal of Lysobacter pythonis sp. nov. isolated from royal pythons (Python regius).</title>
        <authorList>
            <person name="Hans-Juergen B."/>
            <person name="Huptas C."/>
            <person name="Sandra B."/>
            <person name="Igor L."/>
            <person name="Joachim S."/>
            <person name="Siegfried S."/>
            <person name="Mareike W."/>
            <person name="Peter K."/>
        </authorList>
    </citation>
    <scope>NUCLEOTIDE SEQUENCE [LARGE SCALE GENOMIC DNA]</scope>
    <source>
        <strain evidence="4 5">4284/11</strain>
    </source>
</reference>
<dbReference type="Pfam" id="PF25023">
    <property type="entry name" value="TEN_YD-shell"/>
    <property type="match status" value="1"/>
</dbReference>